<dbReference type="Proteomes" id="UP000784435">
    <property type="component" value="Unassembled WGS sequence"/>
</dbReference>
<gene>
    <name evidence="2" type="ORF">K8V08_04425</name>
</gene>
<comment type="caution">
    <text evidence="2">The sequence shown here is derived from an EMBL/GenBank/DDBJ whole genome shotgun (WGS) entry which is preliminary data.</text>
</comment>
<proteinExistence type="predicted"/>
<evidence type="ECO:0000256" key="1">
    <source>
        <dbReference type="SAM" id="MobiDB-lite"/>
    </source>
</evidence>
<dbReference type="AlphaFoldDB" id="A0A921MCM2"/>
<feature type="region of interest" description="Disordered" evidence="1">
    <location>
        <begin position="1"/>
        <end position="30"/>
    </location>
</feature>
<feature type="compositionally biased region" description="Basic and acidic residues" evidence="1">
    <location>
        <begin position="115"/>
        <end position="136"/>
    </location>
</feature>
<name>A0A921MCM2_9MICO</name>
<sequence>MTDESRTRDTEPRGDGAPGDSSGVDAIDTVNEGARKVLGDAQVSYGETQTYNEPDEAALQTEAALHGDRITRNPDGTHEVTSVAPGPADDPAGGWADLPAGRKGDGALTETVEETEARQAEARQAEQRDADAQTRD</sequence>
<feature type="compositionally biased region" description="Basic and acidic residues" evidence="1">
    <location>
        <begin position="1"/>
        <end position="14"/>
    </location>
</feature>
<reference evidence="2" key="2">
    <citation type="submission" date="2021-09" db="EMBL/GenBank/DDBJ databases">
        <authorList>
            <person name="Gilroy R."/>
        </authorList>
    </citation>
    <scope>NUCLEOTIDE SEQUENCE</scope>
    <source>
        <strain evidence="2">ChiGjej5B5-7349</strain>
    </source>
</reference>
<dbReference type="EMBL" id="DYUK01000091">
    <property type="protein sequence ID" value="HJG79640.1"/>
    <property type="molecule type" value="Genomic_DNA"/>
</dbReference>
<organism evidence="2 3">
    <name type="scientific">Brevibacterium senegalense</name>
    <dbReference type="NCBI Taxonomy" id="1033736"/>
    <lineage>
        <taxon>Bacteria</taxon>
        <taxon>Bacillati</taxon>
        <taxon>Actinomycetota</taxon>
        <taxon>Actinomycetes</taxon>
        <taxon>Micrococcales</taxon>
        <taxon>Brevibacteriaceae</taxon>
        <taxon>Brevibacterium</taxon>
    </lineage>
</organism>
<feature type="compositionally biased region" description="Basic and acidic residues" evidence="1">
    <location>
        <begin position="66"/>
        <end position="78"/>
    </location>
</feature>
<protein>
    <submittedName>
        <fullName evidence="2">Uncharacterized protein</fullName>
    </submittedName>
</protein>
<accession>A0A921MCM2</accession>
<evidence type="ECO:0000313" key="2">
    <source>
        <dbReference type="EMBL" id="HJG79640.1"/>
    </source>
</evidence>
<reference evidence="2" key="1">
    <citation type="journal article" date="2021" name="PeerJ">
        <title>Extensive microbial diversity within the chicken gut microbiome revealed by metagenomics and culture.</title>
        <authorList>
            <person name="Gilroy R."/>
            <person name="Ravi A."/>
            <person name="Getino M."/>
            <person name="Pursley I."/>
            <person name="Horton D.L."/>
            <person name="Alikhan N.F."/>
            <person name="Baker D."/>
            <person name="Gharbi K."/>
            <person name="Hall N."/>
            <person name="Watson M."/>
            <person name="Adriaenssens E.M."/>
            <person name="Foster-Nyarko E."/>
            <person name="Jarju S."/>
            <person name="Secka A."/>
            <person name="Antonio M."/>
            <person name="Oren A."/>
            <person name="Chaudhuri R.R."/>
            <person name="La Ragione R."/>
            <person name="Hildebrand F."/>
            <person name="Pallen M.J."/>
        </authorList>
    </citation>
    <scope>NUCLEOTIDE SEQUENCE</scope>
    <source>
        <strain evidence="2">ChiGjej5B5-7349</strain>
    </source>
</reference>
<evidence type="ECO:0000313" key="3">
    <source>
        <dbReference type="Proteomes" id="UP000784435"/>
    </source>
</evidence>
<feature type="region of interest" description="Disordered" evidence="1">
    <location>
        <begin position="66"/>
        <end position="136"/>
    </location>
</feature>